<keyword evidence="14" id="KW-1185">Reference proteome</keyword>
<evidence type="ECO:0000256" key="8">
    <source>
        <dbReference type="ARBA" id="ARBA00023229"/>
    </source>
</evidence>
<evidence type="ECO:0000256" key="1">
    <source>
        <dbReference type="ARBA" id="ARBA00010540"/>
    </source>
</evidence>
<dbReference type="PaxDb" id="44689-DDB0232215"/>
<dbReference type="VEuPathDB" id="AmoebaDB:DDB_G0288029"/>
<dbReference type="STRING" id="44689.Q54JI5"/>
<dbReference type="PANTHER" id="PTHR43654:SF1">
    <property type="entry name" value="ISOPENTENYL PHOSPHATE KINASE"/>
    <property type="match status" value="1"/>
</dbReference>
<feature type="binding site" evidence="10">
    <location>
        <position position="61"/>
    </location>
    <ligand>
        <name>substrate</name>
    </ligand>
</feature>
<feature type="binding site" evidence="10">
    <location>
        <position position="56"/>
    </location>
    <ligand>
        <name>substrate</name>
    </ligand>
</feature>
<dbReference type="RefSeq" id="XP_636946.1">
    <property type="nucleotide sequence ID" value="XM_631854.1"/>
</dbReference>
<dbReference type="SMR" id="Q54JI5"/>
<dbReference type="InterPro" id="IPR024192">
    <property type="entry name" value="Fosfomycin_R_FomA-type"/>
</dbReference>
<comment type="caution">
    <text evidence="13">The sequence shown here is derived from an EMBL/GenBank/DDBJ whole genome shotgun (WGS) entry which is preliminary data.</text>
</comment>
<evidence type="ECO:0000256" key="11">
    <source>
        <dbReference type="PIRSR" id="PIRSR016496-2"/>
    </source>
</evidence>
<comment type="catalytic activity">
    <reaction evidence="9">
        <text>isopentenyl phosphate + ATP = isopentenyl diphosphate + ADP</text>
        <dbReference type="Rhea" id="RHEA:33963"/>
        <dbReference type="ChEBI" id="CHEBI:30616"/>
        <dbReference type="ChEBI" id="CHEBI:65078"/>
        <dbReference type="ChEBI" id="CHEBI:128769"/>
        <dbReference type="ChEBI" id="CHEBI:456216"/>
        <dbReference type="EC" id="2.7.4.26"/>
    </reaction>
</comment>
<feature type="site" description="Transition state stabilizer" evidence="11">
    <location>
        <position position="21"/>
    </location>
</feature>
<evidence type="ECO:0000259" key="12">
    <source>
        <dbReference type="Pfam" id="PF00696"/>
    </source>
</evidence>
<comment type="similarity">
    <text evidence="1">Belongs to the isopentenyl phosphate kinase family.</text>
</comment>
<sequence>MQENKQQLIIIKFGGAYISKKDKLETIWKENIDNLVYIIKTLSIDYNHKIILIIGAGSFGHHSANQYKVKYGLSSNCGDNKFLCEGILRTRESVTTLLDIVKKELVNNGLNVCSMSPFSSWRTNNGGDNVVQDNIDNINFSLNHFPKIIPILHGDVCLDNTLGCTIISGDTIIRELCYKLKPNKCIYVSDVNGVYDSNPKENENAQLLSNIKVSEIDGCDNNNNNNNNDNIKLTLDSNSKDVTGGMKAKLDSAIKVARNKTYTLIIGGSYSKNEILDTILIDDPINIKKGTFLSIQ</sequence>
<dbReference type="FunFam" id="3.40.1160.10:FF:000051">
    <property type="entry name" value="Isopentenyl phosphate kinase"/>
    <property type="match status" value="1"/>
</dbReference>
<evidence type="ECO:0000256" key="9">
    <source>
        <dbReference type="ARBA" id="ARBA00049063"/>
    </source>
</evidence>
<keyword evidence="7 10" id="KW-0067">ATP-binding</keyword>
<evidence type="ECO:0000256" key="5">
    <source>
        <dbReference type="ARBA" id="ARBA00022741"/>
    </source>
</evidence>
<keyword evidence="6 13" id="KW-0418">Kinase</keyword>
<reference evidence="13 14" key="1">
    <citation type="journal article" date="2005" name="Nature">
        <title>The genome of the social amoeba Dictyostelium discoideum.</title>
        <authorList>
            <consortium name="The Dictyostelium discoideum Sequencing Consortium"/>
            <person name="Eichinger L."/>
            <person name="Pachebat J.A."/>
            <person name="Glockner G."/>
            <person name="Rajandream M.A."/>
            <person name="Sucgang R."/>
            <person name="Berriman M."/>
            <person name="Song J."/>
            <person name="Olsen R."/>
            <person name="Szafranski K."/>
            <person name="Xu Q."/>
            <person name="Tunggal B."/>
            <person name="Kummerfeld S."/>
            <person name="Madera M."/>
            <person name="Konfortov B.A."/>
            <person name="Rivero F."/>
            <person name="Bankier A.T."/>
            <person name="Lehmann R."/>
            <person name="Hamlin N."/>
            <person name="Davies R."/>
            <person name="Gaudet P."/>
            <person name="Fey P."/>
            <person name="Pilcher K."/>
            <person name="Chen G."/>
            <person name="Saunders D."/>
            <person name="Sodergren E."/>
            <person name="Davis P."/>
            <person name="Kerhornou A."/>
            <person name="Nie X."/>
            <person name="Hall N."/>
            <person name="Anjard C."/>
            <person name="Hemphill L."/>
            <person name="Bason N."/>
            <person name="Farbrother P."/>
            <person name="Desany B."/>
            <person name="Just E."/>
            <person name="Morio T."/>
            <person name="Rost R."/>
            <person name="Churcher C."/>
            <person name="Cooper J."/>
            <person name="Haydock S."/>
            <person name="van Driessche N."/>
            <person name="Cronin A."/>
            <person name="Goodhead I."/>
            <person name="Muzny D."/>
            <person name="Mourier T."/>
            <person name="Pain A."/>
            <person name="Lu M."/>
            <person name="Harper D."/>
            <person name="Lindsay R."/>
            <person name="Hauser H."/>
            <person name="James K."/>
            <person name="Quiles M."/>
            <person name="Madan Babu M."/>
            <person name="Saito T."/>
            <person name="Buchrieser C."/>
            <person name="Wardroper A."/>
            <person name="Felder M."/>
            <person name="Thangavelu M."/>
            <person name="Johnson D."/>
            <person name="Knights A."/>
            <person name="Loulseged H."/>
            <person name="Mungall K."/>
            <person name="Oliver K."/>
            <person name="Price C."/>
            <person name="Quail M.A."/>
            <person name="Urushihara H."/>
            <person name="Hernandez J."/>
            <person name="Rabbinowitsch E."/>
            <person name="Steffen D."/>
            <person name="Sanders M."/>
            <person name="Ma J."/>
            <person name="Kohara Y."/>
            <person name="Sharp S."/>
            <person name="Simmonds M."/>
            <person name="Spiegler S."/>
            <person name="Tivey A."/>
            <person name="Sugano S."/>
            <person name="White B."/>
            <person name="Walker D."/>
            <person name="Woodward J."/>
            <person name="Winckler T."/>
            <person name="Tanaka Y."/>
            <person name="Shaulsky G."/>
            <person name="Schleicher M."/>
            <person name="Weinstock G."/>
            <person name="Rosenthal A."/>
            <person name="Cox E.C."/>
            <person name="Chisholm R.L."/>
            <person name="Gibbs R."/>
            <person name="Loomis W.F."/>
            <person name="Platzer M."/>
            <person name="Kay R.R."/>
            <person name="Williams J."/>
            <person name="Dear P.H."/>
            <person name="Noegel A.A."/>
            <person name="Barrell B."/>
            <person name="Kuspa A."/>
        </authorList>
    </citation>
    <scope>NUCLEOTIDE SEQUENCE [LARGE SCALE GENOMIC DNA]</scope>
    <source>
        <strain evidence="13 14">AX4</strain>
    </source>
</reference>
<feature type="binding site" evidence="10">
    <location>
        <position position="169"/>
    </location>
    <ligand>
        <name>substrate</name>
    </ligand>
</feature>
<dbReference type="PhylomeDB" id="Q54JI5"/>
<dbReference type="GO" id="GO:0005829">
    <property type="term" value="C:cytosol"/>
    <property type="evidence" value="ECO:0000318"/>
    <property type="project" value="GO_Central"/>
</dbReference>
<feature type="domain" description="Aspartate/glutamate/uridylate kinase" evidence="12">
    <location>
        <begin position="8"/>
        <end position="265"/>
    </location>
</feature>
<evidence type="ECO:0000256" key="3">
    <source>
        <dbReference type="ARBA" id="ARBA00017267"/>
    </source>
</evidence>
<gene>
    <name evidence="13" type="ORF">DDB_G0288029</name>
</gene>
<dbReference type="Gene3D" id="3.40.1160.10">
    <property type="entry name" value="Acetylglutamate kinase-like"/>
    <property type="match status" value="1"/>
</dbReference>
<dbReference type="SUPFAM" id="SSF53633">
    <property type="entry name" value="Carbamate kinase-like"/>
    <property type="match status" value="1"/>
</dbReference>
<feature type="binding site" evidence="10">
    <location>
        <position position="249"/>
    </location>
    <ligand>
        <name>ATP</name>
        <dbReference type="ChEBI" id="CHEBI:30616"/>
    </ligand>
</feature>
<dbReference type="InterPro" id="IPR001048">
    <property type="entry name" value="Asp/Glu/Uridylate_kinase"/>
</dbReference>
<evidence type="ECO:0000256" key="4">
    <source>
        <dbReference type="ARBA" id="ARBA00022679"/>
    </source>
</evidence>
<feature type="binding site" evidence="10">
    <location>
        <position position="190"/>
    </location>
    <ligand>
        <name>ATP</name>
        <dbReference type="ChEBI" id="CHEBI:30616"/>
    </ligand>
</feature>
<dbReference type="KEGG" id="ddi:DDB_G0288029"/>
<dbReference type="CDD" id="cd04241">
    <property type="entry name" value="AAK_FomA-like"/>
    <property type="match status" value="1"/>
</dbReference>
<dbReference type="GO" id="GO:0016114">
    <property type="term" value="P:terpenoid biosynthetic process"/>
    <property type="evidence" value="ECO:0000318"/>
    <property type="project" value="GO_Central"/>
</dbReference>
<evidence type="ECO:0000256" key="10">
    <source>
        <dbReference type="PIRSR" id="PIRSR016496-1"/>
    </source>
</evidence>
<dbReference type="GO" id="GO:0016301">
    <property type="term" value="F:kinase activity"/>
    <property type="evidence" value="ECO:0007669"/>
    <property type="project" value="UniProtKB-KW"/>
</dbReference>
<dbReference type="PIRSF" id="PIRSF016496">
    <property type="entry name" value="Kin_FomA"/>
    <property type="match status" value="1"/>
</dbReference>
<dbReference type="EC" id="2.7.4.26" evidence="2"/>
<dbReference type="Proteomes" id="UP000002195">
    <property type="component" value="Unassembled WGS sequence"/>
</dbReference>
<dbReference type="HOGENOM" id="CLU_070213_0_0_1"/>
<evidence type="ECO:0000313" key="13">
    <source>
        <dbReference type="EMBL" id="EAL63440.1"/>
    </source>
</evidence>
<evidence type="ECO:0000256" key="7">
    <source>
        <dbReference type="ARBA" id="ARBA00022840"/>
    </source>
</evidence>
<accession>Q54JI5</accession>
<dbReference type="Pfam" id="PF00696">
    <property type="entry name" value="AA_kinase"/>
    <property type="match status" value="1"/>
</dbReference>
<evidence type="ECO:0000313" key="14">
    <source>
        <dbReference type="Proteomes" id="UP000002195"/>
    </source>
</evidence>
<feature type="binding site" evidence="10">
    <location>
        <position position="57"/>
    </location>
    <ligand>
        <name>ATP</name>
        <dbReference type="ChEBI" id="CHEBI:30616"/>
    </ligand>
</feature>
<dbReference type="eggNOG" id="ENOG502QQ1X">
    <property type="taxonomic scope" value="Eukaryota"/>
</dbReference>
<name>Q54JI5_DICDI</name>
<keyword evidence="5 10" id="KW-0547">Nucleotide-binding</keyword>
<keyword evidence="4" id="KW-0808">Transferase</keyword>
<dbReference type="PANTHER" id="PTHR43654">
    <property type="entry name" value="GLUTAMATE 5-KINASE"/>
    <property type="match status" value="1"/>
</dbReference>
<evidence type="ECO:0000256" key="6">
    <source>
        <dbReference type="ARBA" id="ARBA00022777"/>
    </source>
</evidence>
<dbReference type="dictyBase" id="DDB_G0288029"/>
<feature type="binding site" evidence="10">
    <location>
        <begin position="195"/>
        <end position="200"/>
    </location>
    <ligand>
        <name>ATP</name>
        <dbReference type="ChEBI" id="CHEBI:30616"/>
    </ligand>
</feature>
<keyword evidence="8" id="KW-0414">Isoprene biosynthesis</keyword>
<dbReference type="GO" id="GO:0005524">
    <property type="term" value="F:ATP binding"/>
    <property type="evidence" value="ECO:0007669"/>
    <property type="project" value="UniProtKB-KW"/>
</dbReference>
<dbReference type="InParanoid" id="Q54JI5"/>
<organism evidence="13 14">
    <name type="scientific">Dictyostelium discoideum</name>
    <name type="common">Social amoeba</name>
    <dbReference type="NCBI Taxonomy" id="44689"/>
    <lineage>
        <taxon>Eukaryota</taxon>
        <taxon>Amoebozoa</taxon>
        <taxon>Evosea</taxon>
        <taxon>Eumycetozoa</taxon>
        <taxon>Dictyostelia</taxon>
        <taxon>Dictyosteliales</taxon>
        <taxon>Dictyosteliaceae</taxon>
        <taxon>Dictyostelium</taxon>
    </lineage>
</organism>
<dbReference type="EMBL" id="AAFI02000107">
    <property type="protein sequence ID" value="EAL63440.1"/>
    <property type="molecule type" value="Genomic_DNA"/>
</dbReference>
<evidence type="ECO:0000256" key="2">
    <source>
        <dbReference type="ARBA" id="ARBA00012908"/>
    </source>
</evidence>
<dbReference type="NCBIfam" id="NF040647">
    <property type="entry name" value="IPPK_Arch"/>
    <property type="match status" value="1"/>
</dbReference>
<protein>
    <recommendedName>
        <fullName evidence="3">Isopentenyl phosphate kinase</fullName>
        <ecNumber evidence="2">2.7.4.26</ecNumber>
    </recommendedName>
</protein>
<dbReference type="AlphaFoldDB" id="Q54JI5"/>
<dbReference type="GeneID" id="8626421"/>
<dbReference type="OMA" id="HHNASEH"/>
<feature type="binding site" evidence="10">
    <location>
        <position position="245"/>
    </location>
    <ligand>
        <name>ATP</name>
        <dbReference type="ChEBI" id="CHEBI:30616"/>
    </ligand>
</feature>
<dbReference type="GO" id="GO:0102043">
    <property type="term" value="F:isopentenyl phosphate kinase activity"/>
    <property type="evidence" value="ECO:0000318"/>
    <property type="project" value="GO_Central"/>
</dbReference>
<proteinExistence type="inferred from homology"/>
<dbReference type="InterPro" id="IPR036393">
    <property type="entry name" value="AceGlu_kinase-like_sf"/>
</dbReference>